<dbReference type="SMART" id="SM00481">
    <property type="entry name" value="POLIIIAc"/>
    <property type="match status" value="1"/>
</dbReference>
<evidence type="ECO:0000256" key="5">
    <source>
        <dbReference type="ARBA" id="ARBA00022763"/>
    </source>
</evidence>
<evidence type="ECO:0000256" key="1">
    <source>
        <dbReference type="ARBA" id="ARBA00022490"/>
    </source>
</evidence>
<evidence type="ECO:0000256" key="2">
    <source>
        <dbReference type="ARBA" id="ARBA00022679"/>
    </source>
</evidence>
<dbReference type="GO" id="GO:0003887">
    <property type="term" value="F:DNA-directed DNA polymerase activity"/>
    <property type="evidence" value="ECO:0007669"/>
    <property type="project" value="UniProtKB-UniRule"/>
</dbReference>
<dbReference type="InterPro" id="IPR016195">
    <property type="entry name" value="Pol/histidinol_Pase-like"/>
</dbReference>
<dbReference type="PANTHER" id="PTHR32294">
    <property type="entry name" value="DNA POLYMERASE III SUBUNIT ALPHA"/>
    <property type="match status" value="1"/>
</dbReference>
<accession>A0A9D7DZL7</accession>
<dbReference type="NCBIfam" id="TIGR00594">
    <property type="entry name" value="polc"/>
    <property type="match status" value="1"/>
</dbReference>
<comment type="function">
    <text evidence="9">DNA polymerase involved in damage-induced mutagenesis and translesion synthesis (TLS). It is not the major replicative DNA polymerase.</text>
</comment>
<dbReference type="Gene3D" id="3.20.20.140">
    <property type="entry name" value="Metal-dependent hydrolases"/>
    <property type="match status" value="1"/>
</dbReference>
<dbReference type="GO" id="GO:0006260">
    <property type="term" value="P:DNA replication"/>
    <property type="evidence" value="ECO:0007669"/>
    <property type="project" value="UniProtKB-KW"/>
</dbReference>
<dbReference type="InterPro" id="IPR040982">
    <property type="entry name" value="DNA_pol3_finger"/>
</dbReference>
<dbReference type="Pfam" id="PF02811">
    <property type="entry name" value="PHP"/>
    <property type="match status" value="1"/>
</dbReference>
<feature type="domain" description="Polymerase/histidinol phosphatase N-terminal" evidence="11">
    <location>
        <begin position="6"/>
        <end position="73"/>
    </location>
</feature>
<dbReference type="Pfam" id="PF17657">
    <property type="entry name" value="DNA_pol3_finger"/>
    <property type="match status" value="1"/>
</dbReference>
<dbReference type="SUPFAM" id="SSF89550">
    <property type="entry name" value="PHP domain-like"/>
    <property type="match status" value="1"/>
</dbReference>
<dbReference type="InterPro" id="IPR029460">
    <property type="entry name" value="DNAPol_HHH"/>
</dbReference>
<protein>
    <recommendedName>
        <fullName evidence="9">Error-prone DNA polymerase</fullName>
        <ecNumber evidence="9">2.7.7.7</ecNumber>
    </recommendedName>
</protein>
<dbReference type="CDD" id="cd04485">
    <property type="entry name" value="DnaE_OBF"/>
    <property type="match status" value="1"/>
</dbReference>
<dbReference type="Pfam" id="PF14579">
    <property type="entry name" value="HHH_6"/>
    <property type="match status" value="1"/>
</dbReference>
<dbReference type="NCBIfam" id="NF004225">
    <property type="entry name" value="PRK05672.1"/>
    <property type="match status" value="1"/>
</dbReference>
<proteinExistence type="inferred from homology"/>
<dbReference type="EC" id="2.7.7.7" evidence="9"/>
<dbReference type="InterPro" id="IPR004805">
    <property type="entry name" value="DnaE2/DnaE/PolC"/>
</dbReference>
<comment type="caution">
    <text evidence="12">The sequence shown here is derived from an EMBL/GenBank/DDBJ whole genome shotgun (WGS) entry which is preliminary data.</text>
</comment>
<name>A0A9D7DZL7_9PROT</name>
<keyword evidence="2 9" id="KW-0808">Transferase</keyword>
<evidence type="ECO:0000259" key="11">
    <source>
        <dbReference type="SMART" id="SM00481"/>
    </source>
</evidence>
<dbReference type="HAMAP" id="MF_01902">
    <property type="entry name" value="DNApol_error_prone"/>
    <property type="match status" value="1"/>
</dbReference>
<feature type="region of interest" description="Disordered" evidence="10">
    <location>
        <begin position="856"/>
        <end position="885"/>
    </location>
</feature>
<sequence>MLPAYAELHCLSNFSFLRGASQPEELVARAQQAGYAALAITDECSLAGVVRAHLAAREAGLALIIGCELHLLDDDGNPGPKFVLLATNRNGYGNLSELITHGRRNAVKGSYRLTCADLEHGVDDCLALLMPRRQRISAAKPRTTLPSPSQGEGADQLLDEARWLAARFPGRAWLALELHRAADDDTHCATLLAIARAAGLPALASGDVHMHVRARRRLQDVLTATRLRCPLEQAGHALFPNGERHLRSRAVLAKLYPRELLDETLRVAERCRFSLDELRYEYPEELVPAGQTLAGWLRRLTAEGFCRRYGVALDPQDACTDIERRRTRPVHGLRQADVAQARALVEHELALIAELGYEPYFLTVHDIVAWAQARDILCQGRGSAANSAVCYCLGITEVDPSRMSMLFERFISKERNEPPDIDVDFEHERREEVIQYIYAKYGRERAALAAALITYRPKSALRDIGRALGFDVDRLNQLTRNLAWWDRGTHLPERLQEAGFNPESPRVALMLELTRTLIGFPRHLSQHTGGFVIARGKLSRLVPIENAAMADRTVIEWDKDDLDALGLLKIDVLALGMLTAIRKALDCINTRRAVPPSPSPFAPSLSQGEGEGNMQRLTVSGIPPEDPATYEMLCRGDSVGVFQVESRAQMAMLPRLRPRRYYDLVIEVAIVRPGPIQGGMVHPYLRRRQKLEPVSYPSKAVEGVLERTLGVPIFQEQVMQLSIVAAGFTPGEADQLRRSMAAWRRKGGLEHFEQKLVDGMRERGYGEDFARQIFQQILGFGEYGFPESHAASFALLVYVSAWLKCHHPAAFLCGLLNAQPMGFYAPAQLIQDAQRHGVEVRAADVTVSGWDCGLEDAAGDEHAPHPHPSSPPGRGRERASLLPPARGKAGMGVRPSYASAAASSSPAARLGLRMISGLAENAARRIVTARTVQPFLGVEDLARRARLDAHELKLLADAGALSALAGHRRQALWQAAGATPPPRLLRDSRIAETALELAAPSEGQDLVADYRSLGFTLGRHPLALLREHLAGLRFETAQQINAAPNRKLARAAGVVTCRQRPGTASGVVFVTMEDETGTTNVIVHADLVERQRRELLSSRLMGVYGQVQRDGIVVHLIAKRLVDVSHLLGRLLTHSRDFH</sequence>
<dbReference type="InterPro" id="IPR004013">
    <property type="entry name" value="PHP_dom"/>
</dbReference>
<evidence type="ECO:0000256" key="7">
    <source>
        <dbReference type="ARBA" id="ARBA00023204"/>
    </source>
</evidence>
<keyword evidence="4 9" id="KW-0235">DNA replication</keyword>
<dbReference type="GO" id="GO:0008408">
    <property type="term" value="F:3'-5' exonuclease activity"/>
    <property type="evidence" value="ECO:0007669"/>
    <property type="project" value="InterPro"/>
</dbReference>
<evidence type="ECO:0000256" key="8">
    <source>
        <dbReference type="ARBA" id="ARBA00049244"/>
    </source>
</evidence>
<dbReference type="Proteomes" id="UP000807785">
    <property type="component" value="Unassembled WGS sequence"/>
</dbReference>
<evidence type="ECO:0000313" key="13">
    <source>
        <dbReference type="Proteomes" id="UP000807785"/>
    </source>
</evidence>
<organism evidence="12 13">
    <name type="scientific">Candidatus Methylophosphatis roskildensis</name>
    <dbReference type="NCBI Taxonomy" id="2899263"/>
    <lineage>
        <taxon>Bacteria</taxon>
        <taxon>Pseudomonadati</taxon>
        <taxon>Pseudomonadota</taxon>
        <taxon>Betaproteobacteria</taxon>
        <taxon>Nitrosomonadales</taxon>
        <taxon>Sterolibacteriaceae</taxon>
        <taxon>Candidatus Methylophosphatis</taxon>
    </lineage>
</organism>
<dbReference type="Pfam" id="PF07733">
    <property type="entry name" value="DNA_pol3_alpha"/>
    <property type="match status" value="1"/>
</dbReference>
<evidence type="ECO:0000256" key="9">
    <source>
        <dbReference type="HAMAP-Rule" id="MF_01902"/>
    </source>
</evidence>
<evidence type="ECO:0000256" key="10">
    <source>
        <dbReference type="SAM" id="MobiDB-lite"/>
    </source>
</evidence>
<dbReference type="InterPro" id="IPR023073">
    <property type="entry name" value="DnaE2"/>
</dbReference>
<evidence type="ECO:0000256" key="4">
    <source>
        <dbReference type="ARBA" id="ARBA00022705"/>
    </source>
</evidence>
<dbReference type="EMBL" id="JADJEV010000004">
    <property type="protein sequence ID" value="MBK6973858.1"/>
    <property type="molecule type" value="Genomic_DNA"/>
</dbReference>
<keyword evidence="5 9" id="KW-0227">DNA damage</keyword>
<comment type="subcellular location">
    <subcellularLocation>
        <location evidence="9">Cytoplasm</location>
    </subcellularLocation>
</comment>
<dbReference type="InterPro" id="IPR003141">
    <property type="entry name" value="Pol/His_phosphatase_N"/>
</dbReference>
<keyword evidence="7 9" id="KW-0234">DNA repair</keyword>
<keyword evidence="3 9" id="KW-0548">Nucleotidyltransferase</keyword>
<dbReference type="GO" id="GO:0006281">
    <property type="term" value="P:DNA repair"/>
    <property type="evidence" value="ECO:0007669"/>
    <property type="project" value="UniProtKB-UniRule"/>
</dbReference>
<dbReference type="CDD" id="cd07434">
    <property type="entry name" value="PHP_PolIIIA_DnaE2"/>
    <property type="match status" value="1"/>
</dbReference>
<comment type="similarity">
    <text evidence="9">Belongs to the DNA polymerase type-C family. DnaE2 subfamily.</text>
</comment>
<keyword evidence="1 9" id="KW-0963">Cytoplasm</keyword>
<dbReference type="GO" id="GO:0005737">
    <property type="term" value="C:cytoplasm"/>
    <property type="evidence" value="ECO:0007669"/>
    <property type="project" value="UniProtKB-SubCell"/>
</dbReference>
<evidence type="ECO:0000256" key="3">
    <source>
        <dbReference type="ARBA" id="ARBA00022695"/>
    </source>
</evidence>
<evidence type="ECO:0000256" key="6">
    <source>
        <dbReference type="ARBA" id="ARBA00022932"/>
    </source>
</evidence>
<evidence type="ECO:0000313" key="12">
    <source>
        <dbReference type="EMBL" id="MBK6973858.1"/>
    </source>
</evidence>
<dbReference type="AlphaFoldDB" id="A0A9D7DZL7"/>
<dbReference type="Gene3D" id="1.10.150.870">
    <property type="match status" value="1"/>
</dbReference>
<keyword evidence="6 9" id="KW-0239">DNA-directed DNA polymerase</keyword>
<dbReference type="InterPro" id="IPR011708">
    <property type="entry name" value="DNA_pol3_alpha_NTPase_dom"/>
</dbReference>
<dbReference type="PANTHER" id="PTHR32294:SF4">
    <property type="entry name" value="ERROR-PRONE DNA POLYMERASE"/>
    <property type="match status" value="1"/>
</dbReference>
<reference evidence="13" key="1">
    <citation type="journal article" date="2021" name="Nat. Commun.">
        <title>Connecting structure to function with the recovery of over 1000 high-quality metagenome-assembled genomes from activated sludge using long-read sequencing.</title>
        <authorList>
            <person name="Singleton C.M."/>
            <person name="Petriglieri F."/>
            <person name="Kristensen J.M."/>
            <person name="Kirkegaard R.H."/>
            <person name="Michaelsen T.Y."/>
            <person name="Andersen M.H."/>
            <person name="Kondrotaite Z."/>
            <person name="Karst S.M."/>
            <person name="Dueholm M.S."/>
            <person name="Nielsen P.H."/>
            <person name="Albertsen M."/>
        </authorList>
    </citation>
    <scope>NUCLEOTIDE SEQUENCE [LARGE SCALE GENOMIC DNA]</scope>
</reference>
<comment type="catalytic activity">
    <reaction evidence="8 9">
        <text>DNA(n) + a 2'-deoxyribonucleoside 5'-triphosphate = DNA(n+1) + diphosphate</text>
        <dbReference type="Rhea" id="RHEA:22508"/>
        <dbReference type="Rhea" id="RHEA-COMP:17339"/>
        <dbReference type="Rhea" id="RHEA-COMP:17340"/>
        <dbReference type="ChEBI" id="CHEBI:33019"/>
        <dbReference type="ChEBI" id="CHEBI:61560"/>
        <dbReference type="ChEBI" id="CHEBI:173112"/>
        <dbReference type="EC" id="2.7.7.7"/>
    </reaction>
</comment>
<gene>
    <name evidence="9" type="primary">dnaE2</name>
    <name evidence="12" type="ORF">IPH26_13295</name>
</gene>